<dbReference type="Proteomes" id="UP000738325">
    <property type="component" value="Unassembled WGS sequence"/>
</dbReference>
<comment type="catalytic activity">
    <reaction evidence="2">
        <text>(6R)-NADPHX = (6S)-NADPHX</text>
        <dbReference type="Rhea" id="RHEA:32227"/>
        <dbReference type="ChEBI" id="CHEBI:64076"/>
        <dbReference type="ChEBI" id="CHEBI:64077"/>
        <dbReference type="EC" id="5.1.99.6"/>
    </reaction>
</comment>
<feature type="domain" description="YjeF N-terminal" evidence="11">
    <location>
        <begin position="1"/>
        <end position="77"/>
    </location>
</feature>
<evidence type="ECO:0000256" key="7">
    <source>
        <dbReference type="ARBA" id="ARBA00022958"/>
    </source>
</evidence>
<dbReference type="PANTHER" id="PTHR13232:SF10">
    <property type="entry name" value="NAD(P)H-HYDRATE EPIMERASE"/>
    <property type="match status" value="1"/>
</dbReference>
<dbReference type="GO" id="GO:0005739">
    <property type="term" value="C:mitochondrion"/>
    <property type="evidence" value="ECO:0007669"/>
    <property type="project" value="TreeGrafter"/>
</dbReference>
<dbReference type="InterPro" id="IPR004443">
    <property type="entry name" value="YjeF_N_dom"/>
</dbReference>
<dbReference type="OrthoDB" id="10064708at2759"/>
<keyword evidence="13" id="KW-1185">Reference proteome</keyword>
<keyword evidence="7" id="KW-0630">Potassium</keyword>
<evidence type="ECO:0000256" key="5">
    <source>
        <dbReference type="ARBA" id="ARBA00022741"/>
    </source>
</evidence>
<evidence type="ECO:0000256" key="6">
    <source>
        <dbReference type="ARBA" id="ARBA00022857"/>
    </source>
</evidence>
<evidence type="ECO:0000256" key="9">
    <source>
        <dbReference type="ARBA" id="ARBA00023235"/>
    </source>
</evidence>
<keyword evidence="6" id="KW-0521">NADP</keyword>
<reference evidence="12" key="1">
    <citation type="journal article" date="2020" name="Fungal Divers.">
        <title>Resolving the Mortierellaceae phylogeny through synthesis of multi-gene phylogenetics and phylogenomics.</title>
        <authorList>
            <person name="Vandepol N."/>
            <person name="Liber J."/>
            <person name="Desiro A."/>
            <person name="Na H."/>
            <person name="Kennedy M."/>
            <person name="Barry K."/>
            <person name="Grigoriev I.V."/>
            <person name="Miller A.N."/>
            <person name="O'Donnell K."/>
            <person name="Stajich J.E."/>
            <person name="Bonito G."/>
        </authorList>
    </citation>
    <scope>NUCLEOTIDE SEQUENCE</scope>
    <source>
        <strain evidence="12">REB-010B</strain>
    </source>
</reference>
<name>A0A9P6QZ00_9FUNG</name>
<dbReference type="PANTHER" id="PTHR13232">
    <property type="entry name" value="NAD(P)H-HYDRATE EPIMERASE"/>
    <property type="match status" value="1"/>
</dbReference>
<feature type="compositionally biased region" description="Basic and acidic residues" evidence="10">
    <location>
        <begin position="109"/>
        <end position="118"/>
    </location>
</feature>
<dbReference type="Gene3D" id="3.40.50.10260">
    <property type="entry name" value="YjeF N-terminal domain"/>
    <property type="match status" value="1"/>
</dbReference>
<dbReference type="InterPro" id="IPR032976">
    <property type="entry name" value="YJEFN_prot_NAXE-like"/>
</dbReference>
<dbReference type="InterPro" id="IPR036652">
    <property type="entry name" value="YjeF_N_dom_sf"/>
</dbReference>
<dbReference type="GO" id="GO:0000166">
    <property type="term" value="F:nucleotide binding"/>
    <property type="evidence" value="ECO:0007669"/>
    <property type="project" value="UniProtKB-KW"/>
</dbReference>
<evidence type="ECO:0000256" key="1">
    <source>
        <dbReference type="ARBA" id="ARBA00000013"/>
    </source>
</evidence>
<dbReference type="SUPFAM" id="SSF64153">
    <property type="entry name" value="YjeF N-terminal domain-like"/>
    <property type="match status" value="1"/>
</dbReference>
<evidence type="ECO:0000256" key="2">
    <source>
        <dbReference type="ARBA" id="ARBA00000909"/>
    </source>
</evidence>
<dbReference type="PROSITE" id="PS51385">
    <property type="entry name" value="YJEF_N"/>
    <property type="match status" value="1"/>
</dbReference>
<comment type="catalytic activity">
    <reaction evidence="1">
        <text>(6R)-NADHX = (6S)-NADHX</text>
        <dbReference type="Rhea" id="RHEA:32215"/>
        <dbReference type="ChEBI" id="CHEBI:64074"/>
        <dbReference type="ChEBI" id="CHEBI:64075"/>
        <dbReference type="EC" id="5.1.99.6"/>
    </reaction>
</comment>
<evidence type="ECO:0000256" key="4">
    <source>
        <dbReference type="ARBA" id="ARBA00022723"/>
    </source>
</evidence>
<protein>
    <recommendedName>
        <fullName evidence="3">NAD(P)H-hydrate epimerase</fullName>
        <ecNumber evidence="3">5.1.99.6</ecNumber>
    </recommendedName>
</protein>
<proteinExistence type="predicted"/>
<evidence type="ECO:0000313" key="12">
    <source>
        <dbReference type="EMBL" id="KAG0302556.1"/>
    </source>
</evidence>
<feature type="non-terminal residue" evidence="12">
    <location>
        <position position="133"/>
    </location>
</feature>
<dbReference type="AlphaFoldDB" id="A0A9P6QZ00"/>
<organism evidence="12 13">
    <name type="scientific">Dissophora globulifera</name>
    <dbReference type="NCBI Taxonomy" id="979702"/>
    <lineage>
        <taxon>Eukaryota</taxon>
        <taxon>Fungi</taxon>
        <taxon>Fungi incertae sedis</taxon>
        <taxon>Mucoromycota</taxon>
        <taxon>Mortierellomycotina</taxon>
        <taxon>Mortierellomycetes</taxon>
        <taxon>Mortierellales</taxon>
        <taxon>Mortierellaceae</taxon>
        <taxon>Dissophora</taxon>
    </lineage>
</organism>
<feature type="region of interest" description="Disordered" evidence="10">
    <location>
        <begin position="87"/>
        <end position="118"/>
    </location>
</feature>
<evidence type="ECO:0000256" key="8">
    <source>
        <dbReference type="ARBA" id="ARBA00023027"/>
    </source>
</evidence>
<sequence length="133" mass="14115">FSFSGEVRQPFRSAIQALNDTKIPIVSGNLDGAGIRPTMLVSLTAPKEGAIDFTGPYHYLGGRFISKKMESKWGLSLPDFPGTDQCVKLNGHPNEGSGAAATGSATTSEAKKQDVGAKMDKHFMKNVVSQSLA</sequence>
<evidence type="ECO:0000259" key="11">
    <source>
        <dbReference type="PROSITE" id="PS51385"/>
    </source>
</evidence>
<keyword evidence="8" id="KW-0520">NAD</keyword>
<evidence type="ECO:0000256" key="3">
    <source>
        <dbReference type="ARBA" id="ARBA00012228"/>
    </source>
</evidence>
<dbReference type="EMBL" id="JAAAIP010001971">
    <property type="protein sequence ID" value="KAG0302556.1"/>
    <property type="molecule type" value="Genomic_DNA"/>
</dbReference>
<feature type="compositionally biased region" description="Low complexity" evidence="10">
    <location>
        <begin position="95"/>
        <end position="108"/>
    </location>
</feature>
<keyword evidence="9" id="KW-0413">Isomerase</keyword>
<dbReference type="GO" id="GO:0052856">
    <property type="term" value="F:NAD(P)HX epimerase activity"/>
    <property type="evidence" value="ECO:0007669"/>
    <property type="project" value="UniProtKB-EC"/>
</dbReference>
<dbReference type="EC" id="5.1.99.6" evidence="3"/>
<evidence type="ECO:0000313" key="13">
    <source>
        <dbReference type="Proteomes" id="UP000738325"/>
    </source>
</evidence>
<gene>
    <name evidence="12" type="primary">APOA1BP</name>
    <name evidence="12" type="ORF">BGZ99_002966</name>
</gene>
<keyword evidence="4" id="KW-0479">Metal-binding</keyword>
<comment type="caution">
    <text evidence="12">The sequence shown here is derived from an EMBL/GenBank/DDBJ whole genome shotgun (WGS) entry which is preliminary data.</text>
</comment>
<accession>A0A9P6QZ00</accession>
<evidence type="ECO:0000256" key="10">
    <source>
        <dbReference type="SAM" id="MobiDB-lite"/>
    </source>
</evidence>
<keyword evidence="5" id="KW-0547">Nucleotide-binding</keyword>
<dbReference type="GO" id="GO:0046872">
    <property type="term" value="F:metal ion binding"/>
    <property type="evidence" value="ECO:0007669"/>
    <property type="project" value="UniProtKB-KW"/>
</dbReference>